<dbReference type="Proteomes" id="UP000718564">
    <property type="component" value="Unassembled WGS sequence"/>
</dbReference>
<keyword evidence="2" id="KW-1185">Reference proteome</keyword>
<sequence>MKSIKKLPSVTKEQLKMAFSKAFERELSYSSHNSSVTRLSAIRSSLSAILKAPPPGELLLIKILINNGAIQQVLAVGGAA</sequence>
<comment type="caution">
    <text evidence="1">The sequence shown here is derived from an EMBL/GenBank/DDBJ whole genome shotgun (WGS) entry which is preliminary data.</text>
</comment>
<accession>A0ABX1PAS8</accession>
<name>A0ABX1PAS8_9CYAN</name>
<protein>
    <submittedName>
        <fullName evidence="1">Uncharacterized protein</fullName>
    </submittedName>
</protein>
<dbReference type="EMBL" id="QMEB01000110">
    <property type="protein sequence ID" value="NMG20716.1"/>
    <property type="molecule type" value="Genomic_DNA"/>
</dbReference>
<proteinExistence type="predicted"/>
<reference evidence="1 2" key="1">
    <citation type="submission" date="2018-06" db="EMBL/GenBank/DDBJ databases">
        <title>Comparative genomics of Brasilonema spp. strains.</title>
        <authorList>
            <person name="Alvarenga D.O."/>
            <person name="Fiore M.F."/>
            <person name="Varani A.M."/>
        </authorList>
    </citation>
    <scope>NUCLEOTIDE SEQUENCE [LARGE SCALE GENOMIC DNA]</scope>
    <source>
        <strain evidence="1 2">SPC951</strain>
    </source>
</reference>
<evidence type="ECO:0000313" key="1">
    <source>
        <dbReference type="EMBL" id="NMG20716.1"/>
    </source>
</evidence>
<evidence type="ECO:0000313" key="2">
    <source>
        <dbReference type="Proteomes" id="UP000718564"/>
    </source>
</evidence>
<organism evidence="1 2">
    <name type="scientific">Brasilonema bromeliae SPC951</name>
    <dbReference type="NCBI Taxonomy" id="385972"/>
    <lineage>
        <taxon>Bacteria</taxon>
        <taxon>Bacillati</taxon>
        <taxon>Cyanobacteriota</taxon>
        <taxon>Cyanophyceae</taxon>
        <taxon>Nostocales</taxon>
        <taxon>Scytonemataceae</taxon>
        <taxon>Brasilonema</taxon>
        <taxon>Bromeliae group (in: Brasilonema)</taxon>
    </lineage>
</organism>
<gene>
    <name evidence="1" type="ORF">DP116_15100</name>
</gene>